<dbReference type="PANTHER" id="PTHR30272:SF1">
    <property type="entry name" value="3-HYDROXYACYL-[ACYL-CARRIER-PROTEIN] DEHYDRATASE"/>
    <property type="match status" value="1"/>
</dbReference>
<keyword evidence="1" id="KW-0456">Lyase</keyword>
<dbReference type="Proteomes" id="UP000689967">
    <property type="component" value="Unassembled WGS sequence"/>
</dbReference>
<evidence type="ECO:0000313" key="2">
    <source>
        <dbReference type="EMBL" id="MBU8543548.1"/>
    </source>
</evidence>
<evidence type="ECO:0000313" key="3">
    <source>
        <dbReference type="Proteomes" id="UP000689967"/>
    </source>
</evidence>
<dbReference type="PANTHER" id="PTHR30272">
    <property type="entry name" value="3-HYDROXYACYL-[ACYL-CARRIER-PROTEIN] DEHYDRATASE"/>
    <property type="match status" value="1"/>
</dbReference>
<dbReference type="InterPro" id="IPR013114">
    <property type="entry name" value="FabA_FabZ"/>
</dbReference>
<reference evidence="2 3" key="1">
    <citation type="submission" date="2021-01" db="EMBL/GenBank/DDBJ databases">
        <title>Roseomonas sp. nov, a bacterium isolated from an oil production mixture in Yumen Oilfield.</title>
        <authorList>
            <person name="Wu D."/>
        </authorList>
    </citation>
    <scope>NUCLEOTIDE SEQUENCE [LARGE SCALE GENOMIC DNA]</scope>
    <source>
        <strain evidence="2 3">ROY-5-3</strain>
    </source>
</reference>
<comment type="caution">
    <text evidence="2">The sequence shown here is derived from an EMBL/GenBank/DDBJ whole genome shotgun (WGS) entry which is preliminary data.</text>
</comment>
<dbReference type="Pfam" id="PF07977">
    <property type="entry name" value="FabA"/>
    <property type="match status" value="1"/>
</dbReference>
<name>A0ABS6H738_9PROT</name>
<organism evidence="2 3">
    <name type="scientific">Falsiroseomonas oleicola</name>
    <dbReference type="NCBI Taxonomy" id="2801474"/>
    <lineage>
        <taxon>Bacteria</taxon>
        <taxon>Pseudomonadati</taxon>
        <taxon>Pseudomonadota</taxon>
        <taxon>Alphaproteobacteria</taxon>
        <taxon>Acetobacterales</taxon>
        <taxon>Roseomonadaceae</taxon>
        <taxon>Falsiroseomonas</taxon>
    </lineage>
</organism>
<evidence type="ECO:0000256" key="1">
    <source>
        <dbReference type="ARBA" id="ARBA00023239"/>
    </source>
</evidence>
<proteinExistence type="predicted"/>
<keyword evidence="3" id="KW-1185">Reference proteome</keyword>
<gene>
    <name evidence="2" type="ORF">JJQ90_07520</name>
</gene>
<sequence length="156" mass="17005">MRLEYFQMVDRVVTLDADRITVESRVPEASPVFEGHFPGYAIVPGVLLVETMAQTAGWLLLSIEKLQRMPFLLKVNGANFRGFVGPGAPLVVEATRTHDGSGYAVASARILSDGKRVADAELTFRIMDFPAEPLRQAMTETARRIGLPGYDGSGHG</sequence>
<dbReference type="EMBL" id="JAERQM010000002">
    <property type="protein sequence ID" value="MBU8543548.1"/>
    <property type="molecule type" value="Genomic_DNA"/>
</dbReference>
<protein>
    <submittedName>
        <fullName evidence="2">Beta-hydroxyacyl-ACP dehydratase</fullName>
    </submittedName>
</protein>
<accession>A0ABS6H738</accession>
<dbReference type="RefSeq" id="WP_216874029.1">
    <property type="nucleotide sequence ID" value="NZ_JAERQM010000002.1"/>
</dbReference>
<dbReference type="CDD" id="cd01288">
    <property type="entry name" value="FabZ"/>
    <property type="match status" value="1"/>
</dbReference>